<name>A0A5Q4VH56_9BACT</name>
<dbReference type="SUPFAM" id="SSF58038">
    <property type="entry name" value="SNARE fusion complex"/>
    <property type="match status" value="1"/>
</dbReference>
<sequence>MEEDSVDTLLYWVAIPMVANIFLIFFVILSLRRLMRRLEDEAVHKAVDRVLASLAPLVDQARNLSMAFDEQLREKQRLIHSLNENLDRRITALSLMVNRAEATLKSAESQRHNSESMDLQGAVLDLADQGRDAERIARELAVSPGEVSLILDLKRKLDALSR</sequence>
<dbReference type="Pfam" id="PF19610">
    <property type="entry name" value="DUF6115"/>
    <property type="match status" value="1"/>
</dbReference>
<evidence type="ECO:0000313" key="4">
    <source>
        <dbReference type="Proteomes" id="UP000321899"/>
    </source>
</evidence>
<reference evidence="3 4" key="1">
    <citation type="submission" date="2019-06" db="EMBL/GenBank/DDBJ databases">
        <title>Desulfobotulus mexicanus sp. nov., a novel sulfate-reducing bacterium isolated from the sediment of an alkaline crater lake in Mexico.</title>
        <authorList>
            <person name="Hirschler-Rea A."/>
        </authorList>
    </citation>
    <scope>NUCLEOTIDE SEQUENCE [LARGE SCALE GENOMIC DNA]</scope>
    <source>
        <strain evidence="3 4">PAR22N</strain>
    </source>
</reference>
<dbReference type="EMBL" id="VDMB01000001">
    <property type="protein sequence ID" value="TYT76273.1"/>
    <property type="molecule type" value="Genomic_DNA"/>
</dbReference>
<keyword evidence="2" id="KW-1133">Transmembrane helix</keyword>
<keyword evidence="1" id="KW-0175">Coiled coil</keyword>
<feature type="transmembrane region" description="Helical" evidence="2">
    <location>
        <begin position="12"/>
        <end position="31"/>
    </location>
</feature>
<comment type="caution">
    <text evidence="3">The sequence shown here is derived from an EMBL/GenBank/DDBJ whole genome shotgun (WGS) entry which is preliminary data.</text>
</comment>
<dbReference type="InterPro" id="IPR046118">
    <property type="entry name" value="DUF6115"/>
</dbReference>
<evidence type="ECO:0000256" key="2">
    <source>
        <dbReference type="SAM" id="Phobius"/>
    </source>
</evidence>
<evidence type="ECO:0008006" key="5">
    <source>
        <dbReference type="Google" id="ProtNLM"/>
    </source>
</evidence>
<evidence type="ECO:0000256" key="1">
    <source>
        <dbReference type="SAM" id="Coils"/>
    </source>
</evidence>
<organism evidence="3 4">
    <name type="scientific">Desulfobotulus mexicanus</name>
    <dbReference type="NCBI Taxonomy" id="2586642"/>
    <lineage>
        <taxon>Bacteria</taxon>
        <taxon>Pseudomonadati</taxon>
        <taxon>Thermodesulfobacteriota</taxon>
        <taxon>Desulfobacteria</taxon>
        <taxon>Desulfobacterales</taxon>
        <taxon>Desulfobacteraceae</taxon>
        <taxon>Desulfobotulus</taxon>
    </lineage>
</organism>
<dbReference type="AlphaFoldDB" id="A0A5Q4VH56"/>
<protein>
    <recommendedName>
        <fullName evidence="5">DUF2802 domain-containing protein</fullName>
    </recommendedName>
</protein>
<keyword evidence="4" id="KW-1185">Reference proteome</keyword>
<gene>
    <name evidence="3" type="ORF">FIM25_01605</name>
</gene>
<dbReference type="OrthoDB" id="5418397at2"/>
<evidence type="ECO:0000313" key="3">
    <source>
        <dbReference type="EMBL" id="TYT76273.1"/>
    </source>
</evidence>
<dbReference type="Proteomes" id="UP000321899">
    <property type="component" value="Unassembled WGS sequence"/>
</dbReference>
<keyword evidence="2" id="KW-0812">Transmembrane</keyword>
<keyword evidence="2" id="KW-0472">Membrane</keyword>
<accession>A0A5Q4VH56</accession>
<proteinExistence type="predicted"/>
<feature type="coiled-coil region" evidence="1">
    <location>
        <begin position="83"/>
        <end position="117"/>
    </location>
</feature>